<organism evidence="1 2">
    <name type="scientific">Achromobacter aegrifaciens</name>
    <dbReference type="NCBI Taxonomy" id="1287736"/>
    <lineage>
        <taxon>Bacteria</taxon>
        <taxon>Pseudomonadati</taxon>
        <taxon>Pseudomonadota</taxon>
        <taxon>Betaproteobacteria</taxon>
        <taxon>Burkholderiales</taxon>
        <taxon>Alcaligenaceae</taxon>
        <taxon>Achromobacter</taxon>
    </lineage>
</organism>
<name>A0AAD2J5R5_ACHAE</name>
<reference evidence="1 2" key="1">
    <citation type="submission" date="2015-09" db="EMBL/GenBank/DDBJ databases">
        <authorList>
            <consortium name="Pathogen Informatics"/>
        </authorList>
    </citation>
    <scope>NUCLEOTIDE SEQUENCE [LARGE SCALE GENOMIC DNA]</scope>
    <source>
        <strain evidence="1 2">2789STDY5608625</strain>
    </source>
</reference>
<evidence type="ECO:0000313" key="2">
    <source>
        <dbReference type="Proteomes" id="UP000044098"/>
    </source>
</evidence>
<gene>
    <name evidence="1" type="ORF">ERS370000_05929</name>
</gene>
<sequence length="352" mass="36147">MSRLARILAARSQRVAVRLRQRGFSLPGLVVALALSAMAAIWASGQVVQRIEDAAARAAGVWLTQIRLAVTAVLARHSTILAQGDVPRSEQGSPLFADPLAPTVGELRGLGLLPADFPDRSALGFSAQIRIARSQACPGERCRMDGLVYSATPLIKTGTQTPDLTAIAAVIDAAGGYAGAVWPATPGLVRGAAFSFANPLASGGPAYAPGTLALWAGAGTGGPDLERYVRIRDTRDPQLQGELSVASSAQVGSYLTVGARASVGQSCGVSSGTIATSAQGELLTCQSQVWAPASGGFGGAFSLNFPFGCNRSTVNPRTGACSCPGGYTPVAVSGRDDWNEAMGRTTGYVCVR</sequence>
<accession>A0AAD2J5R5</accession>
<dbReference type="AlphaFoldDB" id="A0AAD2J5R5"/>
<dbReference type="EMBL" id="CYTK01000015">
    <property type="protein sequence ID" value="CUJ76667.1"/>
    <property type="molecule type" value="Genomic_DNA"/>
</dbReference>
<evidence type="ECO:0000313" key="1">
    <source>
        <dbReference type="EMBL" id="CUJ76667.1"/>
    </source>
</evidence>
<evidence type="ECO:0008006" key="3">
    <source>
        <dbReference type="Google" id="ProtNLM"/>
    </source>
</evidence>
<proteinExistence type="predicted"/>
<comment type="caution">
    <text evidence="1">The sequence shown here is derived from an EMBL/GenBank/DDBJ whole genome shotgun (WGS) entry which is preliminary data.</text>
</comment>
<protein>
    <recommendedName>
        <fullName evidence="3">Prepilin</fullName>
    </recommendedName>
</protein>
<dbReference type="Proteomes" id="UP000044098">
    <property type="component" value="Unassembled WGS sequence"/>
</dbReference>